<feature type="coiled-coil region" evidence="1">
    <location>
        <begin position="35"/>
        <end position="69"/>
    </location>
</feature>
<feature type="coiled-coil region" evidence="1">
    <location>
        <begin position="93"/>
        <end position="181"/>
    </location>
</feature>
<reference evidence="2 3" key="1">
    <citation type="submission" date="2011-05" db="EMBL/GenBank/DDBJ databases">
        <title>Complete sequence of Isoptericola variabilis 225.</title>
        <authorList>
            <consortium name="US DOE Joint Genome Institute"/>
            <person name="Lucas S."/>
            <person name="Han J."/>
            <person name="Lapidus A."/>
            <person name="Cheng J.-F."/>
            <person name="Goodwin L."/>
            <person name="Pitluck S."/>
            <person name="Peters L."/>
            <person name="Mikhailova N."/>
            <person name="Zeytun A."/>
            <person name="Han C."/>
            <person name="Tapia R."/>
            <person name="Land M."/>
            <person name="Hauser L."/>
            <person name="Kyrpides N."/>
            <person name="Ivanova N."/>
            <person name="Pagani I."/>
            <person name="Siebers A."/>
            <person name="Allgaier M."/>
            <person name="Thelen M."/>
            <person name="Hugenholtz P."/>
            <person name="Gladden J."/>
            <person name="Woyke T."/>
        </authorList>
    </citation>
    <scope>NUCLEOTIDE SEQUENCE [LARGE SCALE GENOMIC DNA]</scope>
    <source>
        <strain evidence="3">225</strain>
    </source>
</reference>
<dbReference type="EMBL" id="CP002810">
    <property type="protein sequence ID" value="AEG45369.1"/>
    <property type="molecule type" value="Genomic_DNA"/>
</dbReference>
<sequence>MSTTPALPSDPAAIEEELAAAHAAAGEHRRQVARRANAAAAVATAREQVARARRRLADETSDVARLESLSLTRVWASLVGSRDERLGRERAEQDAAEYAVASEEARLAAAEREAAAVDAALEAKEAWLLRSGRGAAVVELVDVARLTGELRAERAEIAEARQAAAQALEALDAAAEELRVTNGWSTYDTFFDGGMIASMAKHDRLDRAADRLRHADAALTHLGVELGDLGERGVAGVGIDGLTRTLDVWFDNVFTDLSVRSRIADARDRVDAARRQRVLLG</sequence>
<dbReference type="HOGENOM" id="CLU_073844_0_1_11"/>
<organism evidence="3">
    <name type="scientific">Isoptericola variabilis (strain 225)</name>
    <dbReference type="NCBI Taxonomy" id="743718"/>
    <lineage>
        <taxon>Bacteria</taxon>
        <taxon>Bacillati</taxon>
        <taxon>Actinomycetota</taxon>
        <taxon>Actinomycetes</taxon>
        <taxon>Micrococcales</taxon>
        <taxon>Promicromonosporaceae</taxon>
        <taxon>Isoptericola</taxon>
    </lineage>
</organism>
<dbReference type="eggNOG" id="COG1196">
    <property type="taxonomic scope" value="Bacteria"/>
</dbReference>
<accession>F6FTZ8</accession>
<protein>
    <submittedName>
        <fullName evidence="2">Uncharacterized protein</fullName>
    </submittedName>
</protein>
<dbReference type="STRING" id="743718.Isova_2666"/>
<proteinExistence type="predicted"/>
<dbReference type="RefSeq" id="WP_013839760.1">
    <property type="nucleotide sequence ID" value="NC_015588.1"/>
</dbReference>
<evidence type="ECO:0000313" key="2">
    <source>
        <dbReference type="EMBL" id="AEG45369.1"/>
    </source>
</evidence>
<evidence type="ECO:0000313" key="3">
    <source>
        <dbReference type="Proteomes" id="UP000009236"/>
    </source>
</evidence>
<gene>
    <name evidence="2" type="ordered locus">Isova_2666</name>
</gene>
<keyword evidence="1" id="KW-0175">Coiled coil</keyword>
<name>F6FTZ8_ISOV2</name>
<keyword evidence="3" id="KW-1185">Reference proteome</keyword>
<dbReference type="KEGG" id="iva:Isova_2666"/>
<dbReference type="AlphaFoldDB" id="F6FTZ8"/>
<dbReference type="Proteomes" id="UP000009236">
    <property type="component" value="Chromosome"/>
</dbReference>
<evidence type="ECO:0000256" key="1">
    <source>
        <dbReference type="SAM" id="Coils"/>
    </source>
</evidence>